<dbReference type="AlphaFoldDB" id="A0A1C3UJN5"/>
<gene>
    <name evidence="12" type="ORF">GA0061101_102514</name>
</gene>
<dbReference type="SUPFAM" id="SSF56601">
    <property type="entry name" value="beta-lactamase/transpeptidase-like"/>
    <property type="match status" value="1"/>
</dbReference>
<evidence type="ECO:0000256" key="6">
    <source>
        <dbReference type="ARBA" id="ARBA00023316"/>
    </source>
</evidence>
<evidence type="ECO:0000313" key="12">
    <source>
        <dbReference type="EMBL" id="SCB15681.1"/>
    </source>
</evidence>
<dbReference type="GO" id="GO:0006508">
    <property type="term" value="P:proteolysis"/>
    <property type="evidence" value="ECO:0007669"/>
    <property type="project" value="InterPro"/>
</dbReference>
<feature type="active site" evidence="7">
    <location>
        <position position="121"/>
    </location>
</feature>
<evidence type="ECO:0000256" key="3">
    <source>
        <dbReference type="ARBA" id="ARBA00022801"/>
    </source>
</evidence>
<dbReference type="PRINTS" id="PR00725">
    <property type="entry name" value="DADACBPTASE1"/>
</dbReference>
<dbReference type="PANTHER" id="PTHR21581">
    <property type="entry name" value="D-ALANYL-D-ALANINE CARBOXYPEPTIDASE"/>
    <property type="match status" value="1"/>
</dbReference>
<feature type="domain" description="Peptidase S11 D-alanyl-D-alanine carboxypeptidase A N-terminal" evidence="11">
    <location>
        <begin position="30"/>
        <end position="253"/>
    </location>
</feature>
<dbReference type="GO" id="GO:0008360">
    <property type="term" value="P:regulation of cell shape"/>
    <property type="evidence" value="ECO:0007669"/>
    <property type="project" value="UniProtKB-KW"/>
</dbReference>
<dbReference type="InterPro" id="IPR012338">
    <property type="entry name" value="Beta-lactam/transpept-like"/>
</dbReference>
<feature type="chain" id="PRO_5008683299" evidence="10">
    <location>
        <begin position="35"/>
        <end position="389"/>
    </location>
</feature>
<dbReference type="InterPro" id="IPR001967">
    <property type="entry name" value="Peptidase_S11_N"/>
</dbReference>
<evidence type="ECO:0000259" key="11">
    <source>
        <dbReference type="Pfam" id="PF00768"/>
    </source>
</evidence>
<keyword evidence="5" id="KW-0573">Peptidoglycan synthesis</keyword>
<feature type="binding site" evidence="8">
    <location>
        <position position="223"/>
    </location>
    <ligand>
        <name>substrate</name>
    </ligand>
</feature>
<accession>A0A1C3UJN5</accession>
<dbReference type="GO" id="GO:0071555">
    <property type="term" value="P:cell wall organization"/>
    <property type="evidence" value="ECO:0007669"/>
    <property type="project" value="UniProtKB-KW"/>
</dbReference>
<comment type="similarity">
    <text evidence="1 9">Belongs to the peptidase S11 family.</text>
</comment>
<keyword evidence="2 10" id="KW-0732">Signal</keyword>
<name>A0A1C3UJN5_9HYPH</name>
<keyword evidence="12" id="KW-0121">Carboxypeptidase</keyword>
<evidence type="ECO:0000256" key="10">
    <source>
        <dbReference type="SAM" id="SignalP"/>
    </source>
</evidence>
<reference evidence="12 13" key="1">
    <citation type="submission" date="2016-08" db="EMBL/GenBank/DDBJ databases">
        <authorList>
            <person name="Seilhamer J.J."/>
        </authorList>
    </citation>
    <scope>NUCLEOTIDE SEQUENCE [LARGE SCALE GENOMIC DNA]</scope>
    <source>
        <strain evidence="12 13">P1-7</strain>
    </source>
</reference>
<feature type="active site" description="Acyl-ester intermediate" evidence="7">
    <location>
        <position position="61"/>
    </location>
</feature>
<dbReference type="Gene3D" id="3.40.710.10">
    <property type="entry name" value="DD-peptidase/beta-lactamase superfamily"/>
    <property type="match status" value="1"/>
</dbReference>
<keyword evidence="6" id="KW-0961">Cell wall biogenesis/degradation</keyword>
<dbReference type="OrthoDB" id="5291989at2"/>
<dbReference type="InterPro" id="IPR018044">
    <property type="entry name" value="Peptidase_S11"/>
</dbReference>
<dbReference type="Pfam" id="PF00768">
    <property type="entry name" value="Peptidase_S11"/>
    <property type="match status" value="1"/>
</dbReference>
<evidence type="ECO:0000313" key="13">
    <source>
        <dbReference type="Proteomes" id="UP000199205"/>
    </source>
</evidence>
<dbReference type="Proteomes" id="UP000199205">
    <property type="component" value="Unassembled WGS sequence"/>
</dbReference>
<evidence type="ECO:0000256" key="5">
    <source>
        <dbReference type="ARBA" id="ARBA00022984"/>
    </source>
</evidence>
<keyword evidence="12" id="KW-0645">Protease</keyword>
<dbReference type="GO" id="GO:0009252">
    <property type="term" value="P:peptidoglycan biosynthetic process"/>
    <property type="evidence" value="ECO:0007669"/>
    <property type="project" value="UniProtKB-KW"/>
</dbReference>
<organism evidence="12 13">
    <name type="scientific">Rhizobium lusitanum</name>
    <dbReference type="NCBI Taxonomy" id="293958"/>
    <lineage>
        <taxon>Bacteria</taxon>
        <taxon>Pseudomonadati</taxon>
        <taxon>Pseudomonadota</taxon>
        <taxon>Alphaproteobacteria</taxon>
        <taxon>Hyphomicrobiales</taxon>
        <taxon>Rhizobiaceae</taxon>
        <taxon>Rhizobium/Agrobacterium group</taxon>
        <taxon>Rhizobium</taxon>
    </lineage>
</organism>
<evidence type="ECO:0000256" key="7">
    <source>
        <dbReference type="PIRSR" id="PIRSR618044-1"/>
    </source>
</evidence>
<dbReference type="EMBL" id="FMAF01000002">
    <property type="protein sequence ID" value="SCB15681.1"/>
    <property type="molecule type" value="Genomic_DNA"/>
</dbReference>
<evidence type="ECO:0000256" key="1">
    <source>
        <dbReference type="ARBA" id="ARBA00007164"/>
    </source>
</evidence>
<protein>
    <submittedName>
        <fullName evidence="12">D-alanyl-D-alanine carboxypeptidase</fullName>
    </submittedName>
</protein>
<feature type="active site" description="Acyl-ester intermediate" evidence="7">
    <location>
        <position position="64"/>
    </location>
</feature>
<dbReference type="PANTHER" id="PTHR21581:SF6">
    <property type="entry name" value="TRAFFICKING PROTEIN PARTICLE COMPLEX SUBUNIT 12"/>
    <property type="match status" value="1"/>
</dbReference>
<keyword evidence="4" id="KW-0133">Cell shape</keyword>
<proteinExistence type="inferred from homology"/>
<dbReference type="RefSeq" id="WP_037196730.1">
    <property type="nucleotide sequence ID" value="NZ_FMAF01000002.1"/>
</dbReference>
<evidence type="ECO:0000256" key="4">
    <source>
        <dbReference type="ARBA" id="ARBA00022960"/>
    </source>
</evidence>
<evidence type="ECO:0000256" key="2">
    <source>
        <dbReference type="ARBA" id="ARBA00022729"/>
    </source>
</evidence>
<sequence>MPTKQNRLYAALRLVPVAAAASMLFLSTAQTAGANPHILVDVGTGRVLDQQEAFRRWYPASLTKLMTSYVTFRAIQSGQINLDTPVVMSKLAAAQPPAKMYFKPGQKMTLDNALKMMLVKSANDLAMAVSETVGGSQPAFVARMNAEAARLGMRDTHFINPNGLPGKGQYTTARDLAVLSVALRREFPQYAGYFALEGFTNGVKQVPNINMLIGRFDGADGMKTGFICAAGFNQIASATRNGRTLISVVLGTDSLAARADDSANFLEKGFQNQLSGRETLASLRPDTPQSAEVADVTADICSAKGAQARSETRDPFGRTKVQSPYIHEMDHEPNFIYAGLIGGQDVMTASKGDKDDATAKGDKAIKGDKIAISGRAADNVPIPMPRPTF</sequence>
<feature type="signal peptide" evidence="10">
    <location>
        <begin position="1"/>
        <end position="34"/>
    </location>
</feature>
<keyword evidence="3" id="KW-0378">Hydrolase</keyword>
<dbReference type="GO" id="GO:0009002">
    <property type="term" value="F:serine-type D-Ala-D-Ala carboxypeptidase activity"/>
    <property type="evidence" value="ECO:0007669"/>
    <property type="project" value="InterPro"/>
</dbReference>
<evidence type="ECO:0000256" key="9">
    <source>
        <dbReference type="RuleBase" id="RU004016"/>
    </source>
</evidence>
<evidence type="ECO:0000256" key="8">
    <source>
        <dbReference type="PIRSR" id="PIRSR618044-2"/>
    </source>
</evidence>